<organism evidence="1 2">
    <name type="scientific">Capsulimonas corticalis</name>
    <dbReference type="NCBI Taxonomy" id="2219043"/>
    <lineage>
        <taxon>Bacteria</taxon>
        <taxon>Bacillati</taxon>
        <taxon>Armatimonadota</taxon>
        <taxon>Armatimonadia</taxon>
        <taxon>Capsulimonadales</taxon>
        <taxon>Capsulimonadaceae</taxon>
        <taxon>Capsulimonas</taxon>
    </lineage>
</organism>
<dbReference type="AlphaFoldDB" id="A0A402D695"/>
<dbReference type="Gene3D" id="3.40.50.1820">
    <property type="entry name" value="alpha/beta hydrolase"/>
    <property type="match status" value="1"/>
</dbReference>
<name>A0A402D695_9BACT</name>
<dbReference type="OrthoDB" id="2513075at2"/>
<evidence type="ECO:0000313" key="2">
    <source>
        <dbReference type="Proteomes" id="UP000287394"/>
    </source>
</evidence>
<sequence length="268" mass="29295">MNFDNETKISDFHGFTCHEFQLSGREARVAEPKTALPGRPWIWRTMFWDAFPSADIALLERGFHVGYVDPGDTYANAEALALYDALYDLLTTRYGFSKKPALEGLSRGGFCAYRWTYFNTDKVGCIYGDAPLCDINALSRHGEAWRNIMNAYGASDDAQMKTLEGNPIDSLPMLAAAHIPIIHVCGDEDTAAVNADNNDIVQARYPALGGEFTLIMKQGCPHHPHGLKDPTLVADFIVAHCAEGAALVAAMERAPKSGAVISIPAGEW</sequence>
<accession>A0A402D695</accession>
<dbReference type="Proteomes" id="UP000287394">
    <property type="component" value="Chromosome"/>
</dbReference>
<keyword evidence="2" id="KW-1185">Reference proteome</keyword>
<evidence type="ECO:0000313" key="1">
    <source>
        <dbReference type="EMBL" id="BDI32037.1"/>
    </source>
</evidence>
<dbReference type="KEGG" id="ccot:CCAX7_40880"/>
<proteinExistence type="predicted"/>
<reference evidence="1 2" key="1">
    <citation type="journal article" date="2019" name="Int. J. Syst. Evol. Microbiol.">
        <title>Capsulimonas corticalis gen. nov., sp. nov., an aerobic capsulated bacterium, of a novel bacterial order, Capsulimonadales ord. nov., of the class Armatimonadia of the phylum Armatimonadetes.</title>
        <authorList>
            <person name="Li J."/>
            <person name="Kudo C."/>
            <person name="Tonouchi A."/>
        </authorList>
    </citation>
    <scope>NUCLEOTIDE SEQUENCE [LARGE SCALE GENOMIC DNA]</scope>
    <source>
        <strain evidence="1 2">AX-7</strain>
    </source>
</reference>
<protein>
    <submittedName>
        <fullName evidence="1">Uncharacterized protein</fullName>
    </submittedName>
</protein>
<dbReference type="EMBL" id="AP025739">
    <property type="protein sequence ID" value="BDI32037.1"/>
    <property type="molecule type" value="Genomic_DNA"/>
</dbReference>
<dbReference type="SUPFAM" id="SSF53474">
    <property type="entry name" value="alpha/beta-Hydrolases"/>
    <property type="match status" value="1"/>
</dbReference>
<dbReference type="InterPro" id="IPR029058">
    <property type="entry name" value="AB_hydrolase_fold"/>
</dbReference>
<dbReference type="RefSeq" id="WP_119325003.1">
    <property type="nucleotide sequence ID" value="NZ_AP025739.1"/>
</dbReference>
<gene>
    <name evidence="1" type="ORF">CCAX7_40880</name>
</gene>